<dbReference type="Pfam" id="PF10604">
    <property type="entry name" value="Polyketide_cyc2"/>
    <property type="match status" value="1"/>
</dbReference>
<name>A0ABR2YNL1_9CHLO</name>
<organism evidence="2 3">
    <name type="scientific">Coccomyxa subellipsoidea</name>
    <dbReference type="NCBI Taxonomy" id="248742"/>
    <lineage>
        <taxon>Eukaryota</taxon>
        <taxon>Viridiplantae</taxon>
        <taxon>Chlorophyta</taxon>
        <taxon>core chlorophytes</taxon>
        <taxon>Trebouxiophyceae</taxon>
        <taxon>Trebouxiophyceae incertae sedis</taxon>
        <taxon>Coccomyxaceae</taxon>
        <taxon>Coccomyxa</taxon>
    </lineage>
</organism>
<sequence length="453" mass="47989">MQSGTGFLSRVEPRASCVLNASVDAVWAVVRDWGSFLWLPEVDGRPLRSSVLEGRSNMCVGAIRMVDIGAQRMFERLIAVDDEEHCIKWQVISHPETINPFPASLVNYACTLKVMPITVGNNTYIDWQGVLFTEVQHSMTMKATLERWYLTGFQCLQECVGQRSHTSTQKQYAPQVGSIQGSPFVMGMSGSTVGVPAGAKCNSPPKATSGGLAQTSSARSAPAALLRSLSIGRSLEGIVGGLELHTPQRASRHRTKQQEETLGMGQSIGRNKNISIDSDVLMGRSISWGGAGQVRSSSLQSVERGSLPGSIAEQLPGSGSNSSGTADLDGPAAPWVSNTLDGDTLNSLIAGGRSGTLSRAELRTQLDGLCGGPVTREEIQLLEMLRDAKAAPAGGTGGWVSPAQSELPMARTASDETAVTASSGGSCRSSQELPKQLEGFKSMHLEAHPIQGP</sequence>
<evidence type="ECO:0000313" key="2">
    <source>
        <dbReference type="EMBL" id="KAK9908564.1"/>
    </source>
</evidence>
<feature type="region of interest" description="Disordered" evidence="1">
    <location>
        <begin position="297"/>
        <end position="334"/>
    </location>
</feature>
<feature type="region of interest" description="Disordered" evidence="1">
    <location>
        <begin position="407"/>
        <end position="453"/>
    </location>
</feature>
<protein>
    <recommendedName>
        <fullName evidence="4">START domain-containing protein</fullName>
    </recommendedName>
</protein>
<dbReference type="PANTHER" id="PTHR39332:SF7">
    <property type="entry name" value="SRPBCC FAMILY PROTEIN"/>
    <property type="match status" value="1"/>
</dbReference>
<dbReference type="PANTHER" id="PTHR39332">
    <property type="entry name" value="BLL4707 PROTEIN"/>
    <property type="match status" value="1"/>
</dbReference>
<feature type="region of interest" description="Disordered" evidence="1">
    <location>
        <begin position="247"/>
        <end position="270"/>
    </location>
</feature>
<gene>
    <name evidence="2" type="ORF">WJX75_009750</name>
</gene>
<dbReference type="CDD" id="cd07821">
    <property type="entry name" value="PYR_PYL_RCAR_like"/>
    <property type="match status" value="1"/>
</dbReference>
<evidence type="ECO:0008006" key="4">
    <source>
        <dbReference type="Google" id="ProtNLM"/>
    </source>
</evidence>
<evidence type="ECO:0000313" key="3">
    <source>
        <dbReference type="Proteomes" id="UP001491310"/>
    </source>
</evidence>
<keyword evidence="3" id="KW-1185">Reference proteome</keyword>
<dbReference type="EMBL" id="JALJOT010000008">
    <property type="protein sequence ID" value="KAK9908564.1"/>
    <property type="molecule type" value="Genomic_DNA"/>
</dbReference>
<dbReference type="InterPro" id="IPR023393">
    <property type="entry name" value="START-like_dom_sf"/>
</dbReference>
<feature type="compositionally biased region" description="Polar residues" evidence="1">
    <location>
        <begin position="415"/>
        <end position="433"/>
    </location>
</feature>
<dbReference type="SUPFAM" id="SSF55961">
    <property type="entry name" value="Bet v1-like"/>
    <property type="match status" value="1"/>
</dbReference>
<dbReference type="Proteomes" id="UP001491310">
    <property type="component" value="Unassembled WGS sequence"/>
</dbReference>
<proteinExistence type="predicted"/>
<dbReference type="Gene3D" id="3.30.530.20">
    <property type="match status" value="1"/>
</dbReference>
<comment type="caution">
    <text evidence="2">The sequence shown here is derived from an EMBL/GenBank/DDBJ whole genome shotgun (WGS) entry which is preliminary data.</text>
</comment>
<accession>A0ABR2YNL1</accession>
<evidence type="ECO:0000256" key="1">
    <source>
        <dbReference type="SAM" id="MobiDB-lite"/>
    </source>
</evidence>
<reference evidence="2 3" key="1">
    <citation type="journal article" date="2024" name="Nat. Commun.">
        <title>Phylogenomics reveals the evolutionary origins of lichenization in chlorophyte algae.</title>
        <authorList>
            <person name="Puginier C."/>
            <person name="Libourel C."/>
            <person name="Otte J."/>
            <person name="Skaloud P."/>
            <person name="Haon M."/>
            <person name="Grisel S."/>
            <person name="Petersen M."/>
            <person name="Berrin J.G."/>
            <person name="Delaux P.M."/>
            <person name="Dal Grande F."/>
            <person name="Keller J."/>
        </authorList>
    </citation>
    <scope>NUCLEOTIDE SEQUENCE [LARGE SCALE GENOMIC DNA]</scope>
    <source>
        <strain evidence="2 3">SAG 216-7</strain>
    </source>
</reference>
<dbReference type="InterPro" id="IPR019587">
    <property type="entry name" value="Polyketide_cyclase/dehydratase"/>
</dbReference>